<evidence type="ECO:0000256" key="3">
    <source>
        <dbReference type="ARBA" id="ARBA00023242"/>
    </source>
</evidence>
<gene>
    <name evidence="7" type="ORF">Z518_03999</name>
</gene>
<dbReference type="InterPro" id="IPR050224">
    <property type="entry name" value="TALE_homeobox"/>
</dbReference>
<dbReference type="STRING" id="1442369.A0A0D2JA95"/>
<feature type="compositionally biased region" description="Polar residues" evidence="5">
    <location>
        <begin position="17"/>
        <end position="27"/>
    </location>
</feature>
<evidence type="ECO:0000256" key="5">
    <source>
        <dbReference type="SAM" id="MobiDB-lite"/>
    </source>
</evidence>
<dbReference type="PROSITE" id="PS50071">
    <property type="entry name" value="HOMEOBOX_2"/>
    <property type="match status" value="1"/>
</dbReference>
<dbReference type="OrthoDB" id="10056939at2759"/>
<feature type="region of interest" description="Disordered" evidence="5">
    <location>
        <begin position="242"/>
        <end position="273"/>
    </location>
</feature>
<keyword evidence="2 4" id="KW-0371">Homeobox</keyword>
<accession>A0A0D2JA95</accession>
<dbReference type="InterPro" id="IPR008422">
    <property type="entry name" value="KN_HD"/>
</dbReference>
<reference evidence="7 8" key="1">
    <citation type="submission" date="2015-01" db="EMBL/GenBank/DDBJ databases">
        <title>The Genome Sequence of Rhinocladiella mackenzie CBS 650.93.</title>
        <authorList>
            <consortium name="The Broad Institute Genomics Platform"/>
            <person name="Cuomo C."/>
            <person name="de Hoog S."/>
            <person name="Gorbushina A."/>
            <person name="Stielow B."/>
            <person name="Teixiera M."/>
            <person name="Abouelleil A."/>
            <person name="Chapman S.B."/>
            <person name="Priest M."/>
            <person name="Young S.K."/>
            <person name="Wortman J."/>
            <person name="Nusbaum C."/>
            <person name="Birren B."/>
        </authorList>
    </citation>
    <scope>NUCLEOTIDE SEQUENCE [LARGE SCALE GENOMIC DNA]</scope>
    <source>
        <strain evidence="7 8">CBS 650.93</strain>
    </source>
</reference>
<organism evidence="7 8">
    <name type="scientific">Rhinocladiella mackenziei CBS 650.93</name>
    <dbReference type="NCBI Taxonomy" id="1442369"/>
    <lineage>
        <taxon>Eukaryota</taxon>
        <taxon>Fungi</taxon>
        <taxon>Dikarya</taxon>
        <taxon>Ascomycota</taxon>
        <taxon>Pezizomycotina</taxon>
        <taxon>Eurotiomycetes</taxon>
        <taxon>Chaetothyriomycetidae</taxon>
        <taxon>Chaetothyriales</taxon>
        <taxon>Herpotrichiellaceae</taxon>
        <taxon>Rhinocladiella</taxon>
    </lineage>
</organism>
<dbReference type="HOGENOM" id="CLU_048131_0_0_1"/>
<dbReference type="Pfam" id="PF05920">
    <property type="entry name" value="Homeobox_KN"/>
    <property type="match status" value="1"/>
</dbReference>
<dbReference type="GO" id="GO:0005634">
    <property type="term" value="C:nucleus"/>
    <property type="evidence" value="ECO:0007669"/>
    <property type="project" value="UniProtKB-SubCell"/>
</dbReference>
<dbReference type="PANTHER" id="PTHR11850">
    <property type="entry name" value="HOMEOBOX PROTEIN TRANSCRIPTION FACTORS"/>
    <property type="match status" value="1"/>
</dbReference>
<keyword evidence="8" id="KW-1185">Reference proteome</keyword>
<evidence type="ECO:0000313" key="7">
    <source>
        <dbReference type="EMBL" id="KIX06025.1"/>
    </source>
</evidence>
<dbReference type="SMART" id="SM00389">
    <property type="entry name" value="HOX"/>
    <property type="match status" value="1"/>
</dbReference>
<dbReference type="EMBL" id="KN847477">
    <property type="protein sequence ID" value="KIX06025.1"/>
    <property type="molecule type" value="Genomic_DNA"/>
</dbReference>
<dbReference type="GO" id="GO:0006355">
    <property type="term" value="P:regulation of DNA-templated transcription"/>
    <property type="evidence" value="ECO:0007669"/>
    <property type="project" value="InterPro"/>
</dbReference>
<dbReference type="InterPro" id="IPR001356">
    <property type="entry name" value="HD"/>
</dbReference>
<dbReference type="Proteomes" id="UP000053617">
    <property type="component" value="Unassembled WGS sequence"/>
</dbReference>
<keyword evidence="1 4" id="KW-0238">DNA-binding</keyword>
<feature type="region of interest" description="Disordered" evidence="5">
    <location>
        <begin position="152"/>
        <end position="186"/>
    </location>
</feature>
<dbReference type="RefSeq" id="XP_013273161.1">
    <property type="nucleotide sequence ID" value="XM_013417707.1"/>
</dbReference>
<proteinExistence type="predicted"/>
<comment type="subcellular location">
    <subcellularLocation>
        <location evidence="4">Nucleus</location>
    </subcellularLocation>
</comment>
<sequence length="273" mass="30809">MSTRSVDSTYPLPGLQRPSSSWTSASPYTEIVSPYNASQRASYPSQPPCSPTKESPGLPPIRDFDRMNNYESPFLPSTSSYPQAYGASSGSQGAQEPYLLAMDRPFYYDPAHRYGQCCPQTNKPNAPQMGYARYAPSPYDYRAGVSYQPPYGPVDYAPSPTSLHHPSSPSGAMDTDTRNRRRRGNLPRQITDILRAWFHEHLDHPYPTEEDKQAFMAKTGLTIAQISNWFINARRRQLPALRQARDRGGSNSTMDYDSEQLRRQQQQPDTTAR</sequence>
<keyword evidence="3 4" id="KW-0539">Nucleus</keyword>
<evidence type="ECO:0000256" key="2">
    <source>
        <dbReference type="ARBA" id="ARBA00023155"/>
    </source>
</evidence>
<feature type="region of interest" description="Disordered" evidence="5">
    <location>
        <begin position="1"/>
        <end position="75"/>
    </location>
</feature>
<feature type="compositionally biased region" description="Low complexity" evidence="5">
    <location>
        <begin position="158"/>
        <end position="170"/>
    </location>
</feature>
<dbReference type="CDD" id="cd00086">
    <property type="entry name" value="homeodomain"/>
    <property type="match status" value="1"/>
</dbReference>
<dbReference type="SUPFAM" id="SSF46689">
    <property type="entry name" value="Homeodomain-like"/>
    <property type="match status" value="1"/>
</dbReference>
<name>A0A0D2JA95_9EURO</name>
<evidence type="ECO:0000313" key="8">
    <source>
        <dbReference type="Proteomes" id="UP000053617"/>
    </source>
</evidence>
<feature type="compositionally biased region" description="Polar residues" evidence="5">
    <location>
        <begin position="263"/>
        <end position="273"/>
    </location>
</feature>
<dbReference type="GO" id="GO:0003677">
    <property type="term" value="F:DNA binding"/>
    <property type="evidence" value="ECO:0007669"/>
    <property type="project" value="UniProtKB-UniRule"/>
</dbReference>
<feature type="domain" description="Homeobox" evidence="6">
    <location>
        <begin position="177"/>
        <end position="240"/>
    </location>
</feature>
<protein>
    <submittedName>
        <fullName evidence="7">Rhinocladiella mackenziei CBS 650.93 unplaced genomic scaffold supercont1.3, whole genome shotgun sequence</fullName>
    </submittedName>
</protein>
<dbReference type="GeneID" id="25292070"/>
<dbReference type="Gene3D" id="1.10.10.60">
    <property type="entry name" value="Homeodomain-like"/>
    <property type="match status" value="1"/>
</dbReference>
<evidence type="ECO:0000256" key="4">
    <source>
        <dbReference type="PROSITE-ProRule" id="PRU00108"/>
    </source>
</evidence>
<feature type="compositionally biased region" description="Polar residues" evidence="5">
    <location>
        <begin position="35"/>
        <end position="44"/>
    </location>
</feature>
<dbReference type="InterPro" id="IPR009057">
    <property type="entry name" value="Homeodomain-like_sf"/>
</dbReference>
<evidence type="ECO:0000259" key="6">
    <source>
        <dbReference type="PROSITE" id="PS50071"/>
    </source>
</evidence>
<dbReference type="VEuPathDB" id="FungiDB:Z518_03999"/>
<evidence type="ECO:0000256" key="1">
    <source>
        <dbReference type="ARBA" id="ARBA00023125"/>
    </source>
</evidence>
<dbReference type="AlphaFoldDB" id="A0A0D2JA95"/>
<feature type="DNA-binding region" description="Homeobox" evidence="4">
    <location>
        <begin position="179"/>
        <end position="241"/>
    </location>
</feature>